<reference evidence="2" key="1">
    <citation type="submission" date="2020-09" db="EMBL/GenBank/DDBJ databases">
        <title>Whole genome shotgun sequence of Streptomyces xanthophaeus NBRC 12829.</title>
        <authorList>
            <person name="Komaki H."/>
            <person name="Tamura T."/>
        </authorList>
    </citation>
    <scope>NUCLEOTIDE SEQUENCE</scope>
    <source>
        <strain evidence="2">NBRC 12829</strain>
    </source>
</reference>
<dbReference type="PROSITE" id="PS50088">
    <property type="entry name" value="ANK_REPEAT"/>
    <property type="match status" value="1"/>
</dbReference>
<dbReference type="Gene3D" id="1.25.40.20">
    <property type="entry name" value="Ankyrin repeat-containing domain"/>
    <property type="match status" value="1"/>
</dbReference>
<dbReference type="EMBL" id="BNEE01000006">
    <property type="protein sequence ID" value="GHI85631.1"/>
    <property type="molecule type" value="Genomic_DNA"/>
</dbReference>
<dbReference type="Proteomes" id="UP000600026">
    <property type="component" value="Unassembled WGS sequence"/>
</dbReference>
<dbReference type="InterPro" id="IPR002110">
    <property type="entry name" value="Ankyrin_rpt"/>
</dbReference>
<evidence type="ECO:0000256" key="1">
    <source>
        <dbReference type="PROSITE-ProRule" id="PRU00023"/>
    </source>
</evidence>
<keyword evidence="3" id="KW-1185">Reference proteome</keyword>
<sequence>MTPRAELPGGYEPVDLITWRRIRRYAVPGWMIEHATAHRLAGDWRAACATAAFDVTFDPADVASRYGASVAEALEDDLRHLAPDLLRWHLPRVLGGHTTIAPGLRIVLAHYGQRPGSPRDPEAPVLSVTTSPMIGGPQRLRLHCAPLARRELYALFGFPFTVEDWTAARFLWDARRSDGLRARFGGGGDGGRLPFFRADGSTLDPAELPVDEPDPADRAARAEWATLLQLAGGAAEACAAVGIERDLSLPPQHYYERPFDTGALLGGGPFDLTRLTDEVGHLGAAGAGHRFRFPRDGRTVELTQDGLGPHGTFRARFIAREQAKEVPLLPQYAWRRLPDLELVRTGLITPQELHPLVTASLFPGSGPFVPPPGPALPAPVRVRCRGEWHEVRSRGGVLELPHTPEEQQRERALRAFGGEVAGCFAVEQTWTTGHGRLPRALRAEQQELFLRAQHGDTPAVVALLDAGVDPRIRDGGRRGLLHVLHQLDHEELLPRLLDAGLDLEARDNEQRTPLYATAVNGGSADLVRAFLAAGSRIDVIDHRGMSLSHVVRRYRSTDLDFLRQRVDEEHPGIGAAWWDRWIGEREMKVWQT</sequence>
<name>A0A919GZP7_9ACTN</name>
<organism evidence="2 3">
    <name type="scientific">Streptomyces xanthophaeus</name>
    <dbReference type="NCBI Taxonomy" id="67385"/>
    <lineage>
        <taxon>Bacteria</taxon>
        <taxon>Bacillati</taxon>
        <taxon>Actinomycetota</taxon>
        <taxon>Actinomycetes</taxon>
        <taxon>Kitasatosporales</taxon>
        <taxon>Streptomycetaceae</taxon>
        <taxon>Streptomyces</taxon>
    </lineage>
</organism>
<keyword evidence="1" id="KW-0040">ANK repeat</keyword>
<protein>
    <recommendedName>
        <fullName evidence="4">Ankyrin repeat domain-containing protein</fullName>
    </recommendedName>
</protein>
<dbReference type="RefSeq" id="WP_051901965.1">
    <property type="nucleotide sequence ID" value="NZ_BNEE01000006.1"/>
</dbReference>
<accession>A0A919GZP7</accession>
<proteinExistence type="predicted"/>
<feature type="repeat" description="ANK" evidence="1">
    <location>
        <begin position="509"/>
        <end position="542"/>
    </location>
</feature>
<evidence type="ECO:0000313" key="2">
    <source>
        <dbReference type="EMBL" id="GHI85631.1"/>
    </source>
</evidence>
<dbReference type="SUPFAM" id="SSF48403">
    <property type="entry name" value="Ankyrin repeat"/>
    <property type="match status" value="1"/>
</dbReference>
<dbReference type="InterPro" id="IPR036770">
    <property type="entry name" value="Ankyrin_rpt-contain_sf"/>
</dbReference>
<dbReference type="Pfam" id="PF12796">
    <property type="entry name" value="Ank_2"/>
    <property type="match status" value="1"/>
</dbReference>
<dbReference type="AlphaFoldDB" id="A0A919GZP7"/>
<comment type="caution">
    <text evidence="2">The sequence shown here is derived from an EMBL/GenBank/DDBJ whole genome shotgun (WGS) entry which is preliminary data.</text>
</comment>
<dbReference type="OrthoDB" id="3276909at2"/>
<evidence type="ECO:0008006" key="4">
    <source>
        <dbReference type="Google" id="ProtNLM"/>
    </source>
</evidence>
<evidence type="ECO:0000313" key="3">
    <source>
        <dbReference type="Proteomes" id="UP000600026"/>
    </source>
</evidence>
<gene>
    <name evidence="2" type="ORF">Sxan_29950</name>
</gene>